<dbReference type="AlphaFoldDB" id="F4WMY3"/>
<evidence type="ECO:0000313" key="4">
    <source>
        <dbReference type="Proteomes" id="UP000007755"/>
    </source>
</evidence>
<dbReference type="Pfam" id="PF10545">
    <property type="entry name" value="MADF_DNA_bdg"/>
    <property type="match status" value="1"/>
</dbReference>
<name>F4WMY3_ACREC</name>
<feature type="domain" description="MADF" evidence="2">
    <location>
        <begin position="125"/>
        <end position="218"/>
    </location>
</feature>
<dbReference type="GO" id="GO:0005634">
    <property type="term" value="C:nucleus"/>
    <property type="evidence" value="ECO:0007669"/>
    <property type="project" value="TreeGrafter"/>
</dbReference>
<dbReference type="InterPro" id="IPR039353">
    <property type="entry name" value="TF_Adf1"/>
</dbReference>
<protein>
    <recommendedName>
        <fullName evidence="2">MADF domain-containing protein</fullName>
    </recommendedName>
</protein>
<dbReference type="InterPro" id="IPR006578">
    <property type="entry name" value="MADF-dom"/>
</dbReference>
<gene>
    <name evidence="3" type="ORF">G5I_07121</name>
</gene>
<dbReference type="PROSITE" id="PS51029">
    <property type="entry name" value="MADF"/>
    <property type="match status" value="1"/>
</dbReference>
<accession>F4WMY3</accession>
<reference evidence="3" key="1">
    <citation type="submission" date="2011-02" db="EMBL/GenBank/DDBJ databases">
        <title>The genome of the leaf-cutting ant Acromyrmex echinatior suggests key adaptations to social evolution and fungus farming.</title>
        <authorList>
            <person name="Nygaard S."/>
            <person name="Zhang G."/>
        </authorList>
    </citation>
    <scope>NUCLEOTIDE SEQUENCE</scope>
</reference>
<dbReference type="Proteomes" id="UP000007755">
    <property type="component" value="Unassembled WGS sequence"/>
</dbReference>
<feature type="region of interest" description="Disordered" evidence="1">
    <location>
        <begin position="232"/>
        <end position="252"/>
    </location>
</feature>
<dbReference type="PANTHER" id="PTHR12243:SF67">
    <property type="entry name" value="COREPRESSOR OF PANGOLIN, ISOFORM A-RELATED"/>
    <property type="match status" value="1"/>
</dbReference>
<proteinExistence type="predicted"/>
<organism evidence="4">
    <name type="scientific">Acromyrmex echinatior</name>
    <name type="common">Panamanian leafcutter ant</name>
    <name type="synonym">Acromyrmex octospinosus echinatior</name>
    <dbReference type="NCBI Taxonomy" id="103372"/>
    <lineage>
        <taxon>Eukaryota</taxon>
        <taxon>Metazoa</taxon>
        <taxon>Ecdysozoa</taxon>
        <taxon>Arthropoda</taxon>
        <taxon>Hexapoda</taxon>
        <taxon>Insecta</taxon>
        <taxon>Pterygota</taxon>
        <taxon>Neoptera</taxon>
        <taxon>Endopterygota</taxon>
        <taxon>Hymenoptera</taxon>
        <taxon>Apocrita</taxon>
        <taxon>Aculeata</taxon>
        <taxon>Formicoidea</taxon>
        <taxon>Formicidae</taxon>
        <taxon>Myrmicinae</taxon>
        <taxon>Acromyrmex</taxon>
    </lineage>
</organism>
<dbReference type="OrthoDB" id="7701713at2759"/>
<dbReference type="GO" id="GO:0006357">
    <property type="term" value="P:regulation of transcription by RNA polymerase II"/>
    <property type="evidence" value="ECO:0007669"/>
    <property type="project" value="TreeGrafter"/>
</dbReference>
<keyword evidence="4" id="KW-1185">Reference proteome</keyword>
<dbReference type="GO" id="GO:0005667">
    <property type="term" value="C:transcription regulator complex"/>
    <property type="evidence" value="ECO:0007669"/>
    <property type="project" value="TreeGrafter"/>
</dbReference>
<dbReference type="EMBL" id="GL888223">
    <property type="protein sequence ID" value="EGI64453.1"/>
    <property type="molecule type" value="Genomic_DNA"/>
</dbReference>
<sequence>MKRDFKMQASDSLTNESLNLVQTCGLCEMICEQADIGKHACLKGYTQYITEPDTLYFYPLLDDGVTVIKSRVSSIDKKQIITVQLRKKNTDFITPIHLSEQNSCEKRKNLDESLKTKLSHDDEETLILEVQLREPLWNYKLPLSLRNLKITKNLWQEVANALNGKITANEAKTKFKSLHDTYRRIIRSETSASGSARKNNGKKWLHYDSMEFLRDSCLLKTTSNIEIDDFEDVENESNSGPRNKRKKSNFEKSASTIEKIANAILCDNNDIPINLPPIPVPDEIDAFLSMLGCQLRELGLHKRRKIMKKFLDIIYNALEENA</sequence>
<dbReference type="PANTHER" id="PTHR12243">
    <property type="entry name" value="MADF DOMAIN TRANSCRIPTION FACTOR"/>
    <property type="match status" value="1"/>
</dbReference>
<dbReference type="SMART" id="SM00595">
    <property type="entry name" value="MADF"/>
    <property type="match status" value="1"/>
</dbReference>
<evidence type="ECO:0000313" key="3">
    <source>
        <dbReference type="EMBL" id="EGI64453.1"/>
    </source>
</evidence>
<evidence type="ECO:0000256" key="1">
    <source>
        <dbReference type="SAM" id="MobiDB-lite"/>
    </source>
</evidence>
<dbReference type="InParanoid" id="F4WMY3"/>
<evidence type="ECO:0000259" key="2">
    <source>
        <dbReference type="PROSITE" id="PS51029"/>
    </source>
</evidence>